<accession>A0A0E9WYA3</accession>
<proteinExistence type="predicted"/>
<protein>
    <submittedName>
        <fullName evidence="1">Uncharacterized protein</fullName>
    </submittedName>
</protein>
<dbReference type="EMBL" id="GBXM01013120">
    <property type="protein sequence ID" value="JAH95457.1"/>
    <property type="molecule type" value="Transcribed_RNA"/>
</dbReference>
<organism evidence="1">
    <name type="scientific">Anguilla anguilla</name>
    <name type="common">European freshwater eel</name>
    <name type="synonym">Muraena anguilla</name>
    <dbReference type="NCBI Taxonomy" id="7936"/>
    <lineage>
        <taxon>Eukaryota</taxon>
        <taxon>Metazoa</taxon>
        <taxon>Chordata</taxon>
        <taxon>Craniata</taxon>
        <taxon>Vertebrata</taxon>
        <taxon>Euteleostomi</taxon>
        <taxon>Actinopterygii</taxon>
        <taxon>Neopterygii</taxon>
        <taxon>Teleostei</taxon>
        <taxon>Anguilliformes</taxon>
        <taxon>Anguillidae</taxon>
        <taxon>Anguilla</taxon>
    </lineage>
</organism>
<name>A0A0E9WYA3_ANGAN</name>
<dbReference type="AlphaFoldDB" id="A0A0E9WYA3"/>
<reference evidence="1" key="2">
    <citation type="journal article" date="2015" name="Fish Shellfish Immunol.">
        <title>Early steps in the European eel (Anguilla anguilla)-Vibrio vulnificus interaction in the gills: Role of the RtxA13 toxin.</title>
        <authorList>
            <person name="Callol A."/>
            <person name="Pajuelo D."/>
            <person name="Ebbesson L."/>
            <person name="Teles M."/>
            <person name="MacKenzie S."/>
            <person name="Amaro C."/>
        </authorList>
    </citation>
    <scope>NUCLEOTIDE SEQUENCE</scope>
</reference>
<evidence type="ECO:0000313" key="1">
    <source>
        <dbReference type="EMBL" id="JAH95457.1"/>
    </source>
</evidence>
<reference evidence="1" key="1">
    <citation type="submission" date="2014-11" db="EMBL/GenBank/DDBJ databases">
        <authorList>
            <person name="Amaro Gonzalez C."/>
        </authorList>
    </citation>
    <scope>NUCLEOTIDE SEQUENCE</scope>
</reference>
<sequence length="65" mass="6517">METATHNSSLSCSPSQAIPVVIPGPQGQGGWASACESQPTGKYIIASLTGSIALGTPVSSMQQVT</sequence>